<dbReference type="InterPro" id="IPR036388">
    <property type="entry name" value="WH-like_DNA-bd_sf"/>
</dbReference>
<dbReference type="InterPro" id="IPR036390">
    <property type="entry name" value="WH_DNA-bd_sf"/>
</dbReference>
<dbReference type="PANTHER" id="PTHR43428">
    <property type="entry name" value="ARSENATE REDUCTASE"/>
    <property type="match status" value="1"/>
</dbReference>
<dbReference type="InterPro" id="IPR011991">
    <property type="entry name" value="ArsR-like_HTH"/>
</dbReference>
<dbReference type="SMART" id="SM00226">
    <property type="entry name" value="LMWPc"/>
    <property type="match status" value="1"/>
</dbReference>
<evidence type="ECO:0000256" key="1">
    <source>
        <dbReference type="ARBA" id="ARBA00022849"/>
    </source>
</evidence>
<dbReference type="SMART" id="SM00418">
    <property type="entry name" value="HTH_ARSR"/>
    <property type="match status" value="1"/>
</dbReference>
<evidence type="ECO:0000313" key="3">
    <source>
        <dbReference type="EMBL" id="QUX30596.1"/>
    </source>
</evidence>
<dbReference type="InterPro" id="IPR036196">
    <property type="entry name" value="Ptyr_pPase_sf"/>
</dbReference>
<dbReference type="RefSeq" id="WP_212643347.1">
    <property type="nucleotide sequence ID" value="NZ_CP074132.1"/>
</dbReference>
<keyword evidence="4" id="KW-1185">Reference proteome</keyword>
<evidence type="ECO:0000259" key="2">
    <source>
        <dbReference type="PROSITE" id="PS50987"/>
    </source>
</evidence>
<sequence>MNAELALERRARLHAVLADSARLAVTDVLRTGDASPTELGELLSMRSNLVAYHLRILEEADVITRVRSEADQRRVYIRLRPEALTALTLAPLLNTPRVVFVCTHNTARSQLAAALWEHHSPVPAASAGTHPGPRVHEGALTTARSHGLRIGSRTPAHVDDVLREGDLIVAVCDSAHEELPPARDRLHWSVPDPIRADTATAFEDAFTQISGHIERLAPTVRHQKRP</sequence>
<dbReference type="Pfam" id="PF12840">
    <property type="entry name" value="HTH_20"/>
    <property type="match status" value="1"/>
</dbReference>
<dbReference type="SUPFAM" id="SSF46785">
    <property type="entry name" value="Winged helix' DNA-binding domain"/>
    <property type="match status" value="1"/>
</dbReference>
<dbReference type="Gene3D" id="1.10.10.10">
    <property type="entry name" value="Winged helix-like DNA-binding domain superfamily/Winged helix DNA-binding domain"/>
    <property type="match status" value="1"/>
</dbReference>
<dbReference type="PROSITE" id="PS50987">
    <property type="entry name" value="HTH_ARSR_2"/>
    <property type="match status" value="1"/>
</dbReference>
<reference evidence="4" key="1">
    <citation type="submission" date="2021-05" db="EMBL/GenBank/DDBJ databases">
        <title>Direct Submission.</title>
        <authorList>
            <person name="Li K."/>
            <person name="Gao J."/>
        </authorList>
    </citation>
    <scope>NUCLEOTIDE SEQUENCE [LARGE SCALE GENOMIC DNA]</scope>
    <source>
        <strain evidence="4">HDS12</strain>
    </source>
</reference>
<dbReference type="PANTHER" id="PTHR43428:SF1">
    <property type="entry name" value="ARSENATE REDUCTASE"/>
    <property type="match status" value="1"/>
</dbReference>
<feature type="domain" description="HTH arsR-type" evidence="2">
    <location>
        <begin position="2"/>
        <end position="99"/>
    </location>
</feature>
<dbReference type="Pfam" id="PF01451">
    <property type="entry name" value="LMWPc"/>
    <property type="match status" value="1"/>
</dbReference>
<gene>
    <name evidence="3" type="ORF">KGD83_08845</name>
</gene>
<evidence type="ECO:0000313" key="4">
    <source>
        <dbReference type="Proteomes" id="UP000678016"/>
    </source>
</evidence>
<dbReference type="InterPro" id="IPR001845">
    <property type="entry name" value="HTH_ArsR_DNA-bd_dom"/>
</dbReference>
<name>A0ABX8C861_9ACTN</name>
<dbReference type="Gene3D" id="3.40.50.2300">
    <property type="match status" value="1"/>
</dbReference>
<dbReference type="InterPro" id="IPR023485">
    <property type="entry name" value="Ptyr_pPase"/>
</dbReference>
<dbReference type="Proteomes" id="UP000678016">
    <property type="component" value="Chromosome"/>
</dbReference>
<protein>
    <submittedName>
        <fullName evidence="3">Helix-turn-helix domain-containing protein</fullName>
    </submittedName>
</protein>
<accession>A0ABX8C861</accession>
<dbReference type="CDD" id="cd00090">
    <property type="entry name" value="HTH_ARSR"/>
    <property type="match status" value="1"/>
</dbReference>
<keyword evidence="1" id="KW-0059">Arsenical resistance</keyword>
<dbReference type="SUPFAM" id="SSF52788">
    <property type="entry name" value="Phosphotyrosine protein phosphatases I"/>
    <property type="match status" value="1"/>
</dbReference>
<dbReference type="EMBL" id="CP074132">
    <property type="protein sequence ID" value="QUX30596.1"/>
    <property type="molecule type" value="Genomic_DNA"/>
</dbReference>
<organism evidence="3 4">
    <name type="scientific">Nocardiopsis akebiae</name>
    <dbReference type="NCBI Taxonomy" id="2831968"/>
    <lineage>
        <taxon>Bacteria</taxon>
        <taxon>Bacillati</taxon>
        <taxon>Actinomycetota</taxon>
        <taxon>Actinomycetes</taxon>
        <taxon>Streptosporangiales</taxon>
        <taxon>Nocardiopsidaceae</taxon>
        <taxon>Nocardiopsis</taxon>
    </lineage>
</organism>
<proteinExistence type="predicted"/>